<accession>A0AAN9A1S1</accession>
<comment type="caution">
    <text evidence="1">The sequence shown here is derived from an EMBL/GenBank/DDBJ whole genome shotgun (WGS) entry which is preliminary data.</text>
</comment>
<reference evidence="1 2" key="1">
    <citation type="submission" date="2023-11" db="EMBL/GenBank/DDBJ databases">
        <title>Halocaridina rubra genome assembly.</title>
        <authorList>
            <person name="Smith C."/>
        </authorList>
    </citation>
    <scope>NUCLEOTIDE SEQUENCE [LARGE SCALE GENOMIC DNA]</scope>
    <source>
        <strain evidence="1">EP-1</strain>
        <tissue evidence="1">Whole</tissue>
    </source>
</reference>
<dbReference type="AlphaFoldDB" id="A0AAN9A1S1"/>
<keyword evidence="2" id="KW-1185">Reference proteome</keyword>
<dbReference type="Proteomes" id="UP001381693">
    <property type="component" value="Unassembled WGS sequence"/>
</dbReference>
<evidence type="ECO:0000313" key="2">
    <source>
        <dbReference type="Proteomes" id="UP001381693"/>
    </source>
</evidence>
<organism evidence="1 2">
    <name type="scientific">Halocaridina rubra</name>
    <name type="common">Hawaiian red shrimp</name>
    <dbReference type="NCBI Taxonomy" id="373956"/>
    <lineage>
        <taxon>Eukaryota</taxon>
        <taxon>Metazoa</taxon>
        <taxon>Ecdysozoa</taxon>
        <taxon>Arthropoda</taxon>
        <taxon>Crustacea</taxon>
        <taxon>Multicrustacea</taxon>
        <taxon>Malacostraca</taxon>
        <taxon>Eumalacostraca</taxon>
        <taxon>Eucarida</taxon>
        <taxon>Decapoda</taxon>
        <taxon>Pleocyemata</taxon>
        <taxon>Caridea</taxon>
        <taxon>Atyoidea</taxon>
        <taxon>Atyidae</taxon>
        <taxon>Halocaridina</taxon>
    </lineage>
</organism>
<dbReference type="EMBL" id="JAXCGZ010017002">
    <property type="protein sequence ID" value="KAK7069190.1"/>
    <property type="molecule type" value="Genomic_DNA"/>
</dbReference>
<name>A0AAN9A1S1_HALRR</name>
<sequence length="84" mass="10103">MQMAKGSVDRELRCLLRLFYRLSEWIVDCVSAEPSALYWRLTCHQYFIWEDGKLNVSIENLHITKKSKQVKIPKEYFAYFKILL</sequence>
<proteinExistence type="predicted"/>
<gene>
    <name evidence="1" type="ORF">SK128_023780</name>
</gene>
<protein>
    <submittedName>
        <fullName evidence="1">Uncharacterized protein</fullName>
    </submittedName>
</protein>
<evidence type="ECO:0000313" key="1">
    <source>
        <dbReference type="EMBL" id="KAK7069190.1"/>
    </source>
</evidence>